<protein>
    <submittedName>
        <fullName evidence="7">Putative threonine efflux protein</fullName>
    </submittedName>
</protein>
<evidence type="ECO:0000256" key="2">
    <source>
        <dbReference type="ARBA" id="ARBA00022475"/>
    </source>
</evidence>
<dbReference type="PANTHER" id="PTHR30086">
    <property type="entry name" value="ARGININE EXPORTER PROTEIN ARGO"/>
    <property type="match status" value="1"/>
</dbReference>
<dbReference type="OrthoDB" id="9784202at2"/>
<dbReference type="Pfam" id="PF01810">
    <property type="entry name" value="LysE"/>
    <property type="match status" value="1"/>
</dbReference>
<dbReference type="EMBL" id="BA000035">
    <property type="protein sequence ID" value="BAC19055.1"/>
    <property type="molecule type" value="Genomic_DNA"/>
</dbReference>
<keyword evidence="2" id="KW-1003">Cell membrane</keyword>
<feature type="transmembrane region" description="Helical" evidence="6">
    <location>
        <begin position="40"/>
        <end position="64"/>
    </location>
</feature>
<evidence type="ECO:0000256" key="1">
    <source>
        <dbReference type="ARBA" id="ARBA00004651"/>
    </source>
</evidence>
<keyword evidence="4 6" id="KW-1133">Transmembrane helix</keyword>
<evidence type="ECO:0000256" key="4">
    <source>
        <dbReference type="ARBA" id="ARBA00022989"/>
    </source>
</evidence>
<dbReference type="KEGG" id="cef:CE2245"/>
<dbReference type="Proteomes" id="UP000001409">
    <property type="component" value="Chromosome"/>
</dbReference>
<evidence type="ECO:0000256" key="5">
    <source>
        <dbReference type="ARBA" id="ARBA00023136"/>
    </source>
</evidence>
<dbReference type="HOGENOM" id="CLU_079569_0_1_11"/>
<accession>C8NQL1</accession>
<sequence length="224" mass="23775">MDWAALGTLILLNIVGSLSPGPDTFFLLRLATRSRIHAIMGVTGIVTGLTVWVTLTVVGAATLLTTYPDILGVIQLVGGGYLTWMGYRMGRGAVRELLDARAFRFNSATRPIPDAVAALGTPGQAYRQGMATNLSNPKVIMYFAAILAPLMPANPSLAVALTIIIAILVQTWVVFTFMCVIVSTERIRKAVLRAGPVFDGVAAVVFIAVGLTLIYEGASQLLLG</sequence>
<feature type="transmembrane region" description="Helical" evidence="6">
    <location>
        <begin position="134"/>
        <end position="151"/>
    </location>
</feature>
<evidence type="ECO:0000313" key="7">
    <source>
        <dbReference type="EMBL" id="BAC19055.1"/>
    </source>
</evidence>
<organism evidence="7 8">
    <name type="scientific">Corynebacterium efficiens (strain DSM 44549 / YS-314 / AJ 12310 / JCM 11189 / NBRC 100395)</name>
    <dbReference type="NCBI Taxonomy" id="196164"/>
    <lineage>
        <taxon>Bacteria</taxon>
        <taxon>Bacillati</taxon>
        <taxon>Actinomycetota</taxon>
        <taxon>Actinomycetes</taxon>
        <taxon>Mycobacteriales</taxon>
        <taxon>Corynebacteriaceae</taxon>
        <taxon>Corynebacterium</taxon>
    </lineage>
</organism>
<keyword evidence="5 6" id="KW-0472">Membrane</keyword>
<dbReference type="RefSeq" id="WP_006768252.1">
    <property type="nucleotide sequence ID" value="NC_004369.1"/>
</dbReference>
<dbReference type="GO" id="GO:0015171">
    <property type="term" value="F:amino acid transmembrane transporter activity"/>
    <property type="evidence" value="ECO:0007669"/>
    <property type="project" value="TreeGrafter"/>
</dbReference>
<keyword evidence="3 6" id="KW-0812">Transmembrane</keyword>
<keyword evidence="8" id="KW-1185">Reference proteome</keyword>
<dbReference type="AlphaFoldDB" id="Q8FNA0"/>
<reference evidence="7 8" key="1">
    <citation type="journal article" date="2003" name="Genome Res.">
        <title>Comparative complete genome sequence analysis of the amino acid replacements responsible for the thermostability of Corynebacterium efficiens.</title>
        <authorList>
            <person name="Nishio Y."/>
            <person name="Nakamura Y."/>
            <person name="Kawarabayasi Y."/>
            <person name="Usuda Y."/>
            <person name="Kimura E."/>
            <person name="Sugimoto S."/>
            <person name="Matsui K."/>
            <person name="Yamagishi A."/>
            <person name="Kikuchi H."/>
            <person name="Ikeo K."/>
            <person name="Gojobori T."/>
        </authorList>
    </citation>
    <scope>NUCLEOTIDE SEQUENCE [LARGE SCALE GENOMIC DNA]</scope>
    <source>
        <strain evidence="8">DSM 44549 / YS-314 / AJ 12310 / JCM 11189 / NBRC 100395</strain>
    </source>
</reference>
<evidence type="ECO:0000256" key="3">
    <source>
        <dbReference type="ARBA" id="ARBA00022692"/>
    </source>
</evidence>
<feature type="transmembrane region" description="Helical" evidence="6">
    <location>
        <begin position="70"/>
        <end position="87"/>
    </location>
</feature>
<evidence type="ECO:0000256" key="6">
    <source>
        <dbReference type="SAM" id="Phobius"/>
    </source>
</evidence>
<dbReference type="GO" id="GO:0005886">
    <property type="term" value="C:plasma membrane"/>
    <property type="evidence" value="ECO:0007669"/>
    <property type="project" value="UniProtKB-SubCell"/>
</dbReference>
<dbReference type="STRING" id="196164.gene:10742676"/>
<evidence type="ECO:0000313" key="8">
    <source>
        <dbReference type="Proteomes" id="UP000001409"/>
    </source>
</evidence>
<name>Q8FNA0_COREF</name>
<comment type="subcellular location">
    <subcellularLocation>
        <location evidence="1">Cell membrane</location>
        <topology evidence="1">Multi-pass membrane protein</topology>
    </subcellularLocation>
</comment>
<feature type="transmembrane region" description="Helical" evidence="6">
    <location>
        <begin position="6"/>
        <end position="28"/>
    </location>
</feature>
<feature type="transmembrane region" description="Helical" evidence="6">
    <location>
        <begin position="194"/>
        <end position="215"/>
    </location>
</feature>
<proteinExistence type="predicted"/>
<dbReference type="InterPro" id="IPR001123">
    <property type="entry name" value="LeuE-type"/>
</dbReference>
<dbReference type="PANTHER" id="PTHR30086:SF19">
    <property type="entry name" value="THREONINE EFFLUX PROTEIN"/>
    <property type="match status" value="1"/>
</dbReference>
<dbReference type="eggNOG" id="COG1280">
    <property type="taxonomic scope" value="Bacteria"/>
</dbReference>
<accession>Q8FNA0</accession>
<feature type="transmembrane region" description="Helical" evidence="6">
    <location>
        <begin position="157"/>
        <end position="182"/>
    </location>
</feature>